<dbReference type="CDD" id="cd14014">
    <property type="entry name" value="STKc_PknB_like"/>
    <property type="match status" value="1"/>
</dbReference>
<dbReference type="InterPro" id="IPR011009">
    <property type="entry name" value="Kinase-like_dom_sf"/>
</dbReference>
<evidence type="ECO:0000256" key="2">
    <source>
        <dbReference type="ARBA" id="ARBA00022741"/>
    </source>
</evidence>
<evidence type="ECO:0000313" key="7">
    <source>
        <dbReference type="EMBL" id="NWH04108.1"/>
    </source>
</evidence>
<dbReference type="PANTHER" id="PTHR43289">
    <property type="entry name" value="MITOGEN-ACTIVATED PROTEIN KINASE KINASE KINASE 20-RELATED"/>
    <property type="match status" value="1"/>
</dbReference>
<dbReference type="EMBL" id="JACADJ010000007">
    <property type="protein sequence ID" value="NWH04108.1"/>
    <property type="molecule type" value="Genomic_DNA"/>
</dbReference>
<sequence>MTSKNSKYIGKYQINAFLGSGSMGRVYRVTIPVLEKTAALKLFTPSRSLIKKVGLTSLRAQFIHEAAVIANIRHPNVMSIWSLEETAAELFYLMDYYCRNLGQLIGESYWADRPSRTVSVEKACHYLAQIIEGLCRLHEADIIHRDIKPFNIMIADTGTVKIVDFGLSRRRGDKQFLGAEKLTIGTPFYSAPEQIDSPETVDQRADLYSAGVILYRMLTGHLPDKIPALPSELNAQLDRNCDRFILKAIAPHPDDRFQTADTMSAGLKAFWVQYKNARQRECVAPDDIVQEKKTASQNKPTQIKPTLPIRSESSRILAKDARAVFNLDDLHQPAVFVENAFQKINDTTVIDHATNLVWQQSGSRYPMMWDQAQRYIRMLSESGFGGYRNWRMPTINEILSLVNPMHDDDFCMEPVFSPDQKWLWSSDTRSKKSVWTVDAQMGFVTCSDLFDYNFVKAVCSVT</sequence>
<dbReference type="PROSITE" id="PS50011">
    <property type="entry name" value="PROTEIN_KINASE_DOM"/>
    <property type="match status" value="1"/>
</dbReference>
<feature type="domain" description="Protein kinase" evidence="6">
    <location>
        <begin position="12"/>
        <end position="271"/>
    </location>
</feature>
<feature type="binding site" evidence="5">
    <location>
        <position position="41"/>
    </location>
    <ligand>
        <name>ATP</name>
        <dbReference type="ChEBI" id="CHEBI:30616"/>
    </ligand>
</feature>
<dbReference type="AlphaFoldDB" id="A0A850T6W0"/>
<comment type="caution">
    <text evidence="7">The sequence shown here is derived from an EMBL/GenBank/DDBJ whole genome shotgun (WGS) entry which is preliminary data.</text>
</comment>
<dbReference type="Gene3D" id="1.10.510.10">
    <property type="entry name" value="Transferase(Phosphotransferase) domain 1"/>
    <property type="match status" value="1"/>
</dbReference>
<name>A0A850T6W0_9BACT</name>
<accession>A0A850T6W0</accession>
<protein>
    <submittedName>
        <fullName evidence="7">Protein kinase</fullName>
    </submittedName>
</protein>
<dbReference type="GO" id="GO:0004674">
    <property type="term" value="F:protein serine/threonine kinase activity"/>
    <property type="evidence" value="ECO:0007669"/>
    <property type="project" value="TreeGrafter"/>
</dbReference>
<evidence type="ECO:0000256" key="4">
    <source>
        <dbReference type="ARBA" id="ARBA00022840"/>
    </source>
</evidence>
<dbReference type="SMART" id="SM00220">
    <property type="entry name" value="S_TKc"/>
    <property type="match status" value="1"/>
</dbReference>
<gene>
    <name evidence="7" type="ORF">HXW94_03725</name>
</gene>
<dbReference type="Pfam" id="PF00069">
    <property type="entry name" value="Pkinase"/>
    <property type="match status" value="1"/>
</dbReference>
<dbReference type="PROSITE" id="PS00107">
    <property type="entry name" value="PROTEIN_KINASE_ATP"/>
    <property type="match status" value="1"/>
</dbReference>
<keyword evidence="2 5" id="KW-0547">Nucleotide-binding</keyword>
<evidence type="ECO:0000256" key="5">
    <source>
        <dbReference type="PROSITE-ProRule" id="PRU10141"/>
    </source>
</evidence>
<organism evidence="7 8">
    <name type="scientific">Desulfobacter latus</name>
    <dbReference type="NCBI Taxonomy" id="2292"/>
    <lineage>
        <taxon>Bacteria</taxon>
        <taxon>Pseudomonadati</taxon>
        <taxon>Thermodesulfobacteriota</taxon>
        <taxon>Desulfobacteria</taxon>
        <taxon>Desulfobacterales</taxon>
        <taxon>Desulfobacteraceae</taxon>
        <taxon>Desulfobacter</taxon>
    </lineage>
</organism>
<keyword evidence="1" id="KW-0808">Transferase</keyword>
<dbReference type="InterPro" id="IPR008271">
    <property type="entry name" value="Ser/Thr_kinase_AS"/>
</dbReference>
<evidence type="ECO:0000259" key="6">
    <source>
        <dbReference type="PROSITE" id="PS50011"/>
    </source>
</evidence>
<evidence type="ECO:0000256" key="3">
    <source>
        <dbReference type="ARBA" id="ARBA00022777"/>
    </source>
</evidence>
<dbReference type="InterPro" id="IPR017441">
    <property type="entry name" value="Protein_kinase_ATP_BS"/>
</dbReference>
<reference evidence="7 8" key="1">
    <citation type="submission" date="2020-06" db="EMBL/GenBank/DDBJ databases">
        <title>High-quality draft genome of sulfate reducer Desulfobacter latus type strain AcrS2 isolated from marine sediment.</title>
        <authorList>
            <person name="Hoppe M."/>
            <person name="Larsen C.K."/>
            <person name="Marshall I.P.G."/>
            <person name="Schramm A."/>
            <person name="Marietou A.G."/>
        </authorList>
    </citation>
    <scope>NUCLEOTIDE SEQUENCE [LARGE SCALE GENOMIC DNA]</scope>
    <source>
        <strain evidence="7 8">AcRS2</strain>
    </source>
</reference>
<proteinExistence type="predicted"/>
<dbReference type="Pfam" id="PF07603">
    <property type="entry name" value="Lcl_C"/>
    <property type="match status" value="1"/>
</dbReference>
<dbReference type="InterPro" id="IPR011460">
    <property type="entry name" value="Lcl_C"/>
</dbReference>
<dbReference type="InterPro" id="IPR000719">
    <property type="entry name" value="Prot_kinase_dom"/>
</dbReference>
<keyword evidence="4 5" id="KW-0067">ATP-binding</keyword>
<dbReference type="Proteomes" id="UP000553343">
    <property type="component" value="Unassembled WGS sequence"/>
</dbReference>
<dbReference type="Gene3D" id="3.30.200.20">
    <property type="entry name" value="Phosphorylase Kinase, domain 1"/>
    <property type="match status" value="1"/>
</dbReference>
<keyword evidence="8" id="KW-1185">Reference proteome</keyword>
<dbReference type="SUPFAM" id="SSF56112">
    <property type="entry name" value="Protein kinase-like (PK-like)"/>
    <property type="match status" value="1"/>
</dbReference>
<dbReference type="PROSITE" id="PS00108">
    <property type="entry name" value="PROTEIN_KINASE_ST"/>
    <property type="match status" value="1"/>
</dbReference>
<dbReference type="GO" id="GO:0005524">
    <property type="term" value="F:ATP binding"/>
    <property type="evidence" value="ECO:0007669"/>
    <property type="project" value="UniProtKB-UniRule"/>
</dbReference>
<keyword evidence="3 7" id="KW-0418">Kinase</keyword>
<dbReference type="RefSeq" id="WP_178365556.1">
    <property type="nucleotide sequence ID" value="NZ_JACADJ010000007.1"/>
</dbReference>
<dbReference type="PANTHER" id="PTHR43289:SF6">
    <property type="entry name" value="SERINE_THREONINE-PROTEIN KINASE NEKL-3"/>
    <property type="match status" value="1"/>
</dbReference>
<evidence type="ECO:0000256" key="1">
    <source>
        <dbReference type="ARBA" id="ARBA00022679"/>
    </source>
</evidence>
<evidence type="ECO:0000313" key="8">
    <source>
        <dbReference type="Proteomes" id="UP000553343"/>
    </source>
</evidence>